<dbReference type="PROSITE" id="PS51206">
    <property type="entry name" value="SF3_HELICASE_1"/>
    <property type="match status" value="1"/>
</dbReference>
<dbReference type="PANTHER" id="PTHR35372">
    <property type="entry name" value="ATP BINDING PROTEIN-RELATED"/>
    <property type="match status" value="1"/>
</dbReference>
<name>A0A4Q5LBW1_9BACT</name>
<dbReference type="AlphaFoldDB" id="A0A4Q5LBW1"/>
<reference evidence="5 6" key="1">
    <citation type="submission" date="2019-02" db="EMBL/GenBank/DDBJ databases">
        <title>Bacterial novel species isolated from soil.</title>
        <authorList>
            <person name="Jung H.-Y."/>
        </authorList>
    </citation>
    <scope>NUCLEOTIDE SEQUENCE [LARGE SCALE GENOMIC DNA]</scope>
    <source>
        <strain evidence="5 6">1-3-3-3</strain>
    </source>
</reference>
<keyword evidence="3" id="KW-0067">ATP-binding</keyword>
<dbReference type="InterPro" id="IPR014015">
    <property type="entry name" value="Helicase_SF3_DNA-vir"/>
</dbReference>
<evidence type="ECO:0000256" key="3">
    <source>
        <dbReference type="ARBA" id="ARBA00022840"/>
    </source>
</evidence>
<dbReference type="InterPro" id="IPR014818">
    <property type="entry name" value="Phage/plasmid_primase_P4_C"/>
</dbReference>
<dbReference type="InterPro" id="IPR045455">
    <property type="entry name" value="NrS-1_pol-like_helicase"/>
</dbReference>
<dbReference type="PANTHER" id="PTHR35372:SF2">
    <property type="entry name" value="SF3 HELICASE DOMAIN-CONTAINING PROTEIN"/>
    <property type="match status" value="1"/>
</dbReference>
<dbReference type="InterPro" id="IPR051620">
    <property type="entry name" value="ORF904-like_C"/>
</dbReference>
<dbReference type="SUPFAM" id="SSF52540">
    <property type="entry name" value="P-loop containing nucleoside triphosphate hydrolases"/>
    <property type="match status" value="1"/>
</dbReference>
<dbReference type="Proteomes" id="UP000294155">
    <property type="component" value="Unassembled WGS sequence"/>
</dbReference>
<feature type="domain" description="SF3 helicase" evidence="4">
    <location>
        <begin position="231"/>
        <end position="387"/>
    </location>
</feature>
<dbReference type="RefSeq" id="WP_129921545.1">
    <property type="nucleotide sequence ID" value="NZ_SEWE01000025.1"/>
</dbReference>
<comment type="caution">
    <text evidence="5">The sequence shown here is derived from an EMBL/GenBank/DDBJ whole genome shotgun (WGS) entry which is preliminary data.</text>
</comment>
<accession>A0A4Q5LBW1</accession>
<dbReference type="GO" id="GO:0005524">
    <property type="term" value="F:ATP binding"/>
    <property type="evidence" value="ECO:0007669"/>
    <property type="project" value="UniProtKB-KW"/>
</dbReference>
<sequence length="508" mass="57110">MATAIIPVAGRRQAKDAISAVPEASQTIADLQRQVAQDAAAQRRSENTLIAHAEVLRGLLGQVVPLDFRKLVGLDNDNEKLKRSHHVVTVAEEVMILAKRNGWGLARSANYLYAYNGAFWQVQKEDDLRQFLQKAAEKMGIDKYEARYVQFGELLFKQFMSASYLPAPERTREAVKINLANGTFHISLDQQKLAPFDPADFLTYQLPFKYDPVATAPLFEQFLTRVQPDNDCRRLLAEFIGYVFVSPAKMKLEKTLLLYGSGANGKSVFFEIVTAMLGKENVSHHSLQNLTIEPAYCRANLANVLVNYASELGGKLDANVFKQLVSGEPVEARLPYGQPFTMSDYGKLLFNCNELPTEVEHTSAFFRRFLIVPFNQTIPESEQDPALAAKIVSGELSGVFNWVLEGLRRLLQQGKFTDCEMVRQQVDEYKGQSDTIRCFLIDKGYESSASHTIARKVLYPEYRAYCIEEGNHPVNSRNFTNRLKNCGIASTRHGGGVIYHVVQVSRSF</sequence>
<keyword evidence="6" id="KW-1185">Reference proteome</keyword>
<keyword evidence="1" id="KW-0547">Nucleotide-binding</keyword>
<organism evidence="5 6">
    <name type="scientific">Hymenobacter persicinus</name>
    <dbReference type="NCBI Taxonomy" id="2025506"/>
    <lineage>
        <taxon>Bacteria</taxon>
        <taxon>Pseudomonadati</taxon>
        <taxon>Bacteroidota</taxon>
        <taxon>Cytophagia</taxon>
        <taxon>Cytophagales</taxon>
        <taxon>Hymenobacteraceae</taxon>
        <taxon>Hymenobacter</taxon>
    </lineage>
</organism>
<dbReference type="SMART" id="SM00885">
    <property type="entry name" value="D5_N"/>
    <property type="match status" value="1"/>
</dbReference>
<dbReference type="EMBL" id="SEWE01000025">
    <property type="protein sequence ID" value="RYU78799.1"/>
    <property type="molecule type" value="Genomic_DNA"/>
</dbReference>
<dbReference type="GO" id="GO:0004386">
    <property type="term" value="F:helicase activity"/>
    <property type="evidence" value="ECO:0007669"/>
    <property type="project" value="UniProtKB-KW"/>
</dbReference>
<gene>
    <name evidence="5" type="ORF">EWM57_12785</name>
</gene>
<dbReference type="InterPro" id="IPR006500">
    <property type="entry name" value="Helicase_put_C_phage/plasmid"/>
</dbReference>
<dbReference type="Gene3D" id="3.40.50.300">
    <property type="entry name" value="P-loop containing nucleotide triphosphate hydrolases"/>
    <property type="match status" value="1"/>
</dbReference>
<dbReference type="OrthoDB" id="9763644at2"/>
<evidence type="ECO:0000313" key="6">
    <source>
        <dbReference type="Proteomes" id="UP000294155"/>
    </source>
</evidence>
<dbReference type="NCBIfam" id="TIGR01613">
    <property type="entry name" value="primase_Cterm"/>
    <property type="match status" value="1"/>
</dbReference>
<protein>
    <submittedName>
        <fullName evidence="5">DNA primase</fullName>
    </submittedName>
</protein>
<evidence type="ECO:0000313" key="5">
    <source>
        <dbReference type="EMBL" id="RYU78799.1"/>
    </source>
</evidence>
<dbReference type="GO" id="GO:0016787">
    <property type="term" value="F:hydrolase activity"/>
    <property type="evidence" value="ECO:0007669"/>
    <property type="project" value="UniProtKB-KW"/>
</dbReference>
<dbReference type="InterPro" id="IPR027417">
    <property type="entry name" value="P-loop_NTPase"/>
</dbReference>
<dbReference type="Pfam" id="PF08706">
    <property type="entry name" value="D5_N"/>
    <property type="match status" value="1"/>
</dbReference>
<dbReference type="Pfam" id="PF19263">
    <property type="entry name" value="DUF5906"/>
    <property type="match status" value="1"/>
</dbReference>
<proteinExistence type="predicted"/>
<keyword evidence="2" id="KW-0378">Hydrolase</keyword>
<evidence type="ECO:0000256" key="2">
    <source>
        <dbReference type="ARBA" id="ARBA00022801"/>
    </source>
</evidence>
<evidence type="ECO:0000256" key="1">
    <source>
        <dbReference type="ARBA" id="ARBA00022741"/>
    </source>
</evidence>
<evidence type="ECO:0000259" key="4">
    <source>
        <dbReference type="PROSITE" id="PS51206"/>
    </source>
</evidence>